<dbReference type="Gene3D" id="3.30.420.10">
    <property type="entry name" value="Ribonuclease H-like superfamily/Ribonuclease H"/>
    <property type="match status" value="2"/>
</dbReference>
<accession>A0AAW2U1C3</accession>
<protein>
    <submittedName>
        <fullName evidence="5">Retrovirus-related Pol polyprotein from transposon RE2</fullName>
    </submittedName>
</protein>
<feature type="compositionally biased region" description="Low complexity" evidence="3">
    <location>
        <begin position="233"/>
        <end position="248"/>
    </location>
</feature>
<evidence type="ECO:0000256" key="3">
    <source>
        <dbReference type="SAM" id="MobiDB-lite"/>
    </source>
</evidence>
<dbReference type="GO" id="GO:0015074">
    <property type="term" value="P:DNA integration"/>
    <property type="evidence" value="ECO:0007669"/>
    <property type="project" value="InterPro"/>
</dbReference>
<evidence type="ECO:0000256" key="2">
    <source>
        <dbReference type="ARBA" id="ARBA00022801"/>
    </source>
</evidence>
<reference evidence="5" key="1">
    <citation type="submission" date="2020-06" db="EMBL/GenBank/DDBJ databases">
        <authorList>
            <person name="Li T."/>
            <person name="Hu X."/>
            <person name="Zhang T."/>
            <person name="Song X."/>
            <person name="Zhang H."/>
            <person name="Dai N."/>
            <person name="Sheng W."/>
            <person name="Hou X."/>
            <person name="Wei L."/>
        </authorList>
    </citation>
    <scope>NUCLEOTIDE SEQUENCE</scope>
    <source>
        <strain evidence="5">KEN1</strain>
        <tissue evidence="5">Leaf</tissue>
    </source>
</reference>
<comment type="caution">
    <text evidence="5">The sequence shown here is derived from an EMBL/GenBank/DDBJ whole genome shotgun (WGS) entry which is preliminary data.</text>
</comment>
<feature type="region of interest" description="Disordered" evidence="3">
    <location>
        <begin position="208"/>
        <end position="253"/>
    </location>
</feature>
<dbReference type="SUPFAM" id="SSF53098">
    <property type="entry name" value="Ribonuclease H-like"/>
    <property type="match status" value="1"/>
</dbReference>
<dbReference type="Pfam" id="PF07727">
    <property type="entry name" value="RVT_2"/>
    <property type="match status" value="1"/>
</dbReference>
<reference evidence="5" key="2">
    <citation type="journal article" date="2024" name="Plant">
        <title>Genomic evolution and insights into agronomic trait innovations of Sesamum species.</title>
        <authorList>
            <person name="Miao H."/>
            <person name="Wang L."/>
            <person name="Qu L."/>
            <person name="Liu H."/>
            <person name="Sun Y."/>
            <person name="Le M."/>
            <person name="Wang Q."/>
            <person name="Wei S."/>
            <person name="Zheng Y."/>
            <person name="Lin W."/>
            <person name="Duan Y."/>
            <person name="Cao H."/>
            <person name="Xiong S."/>
            <person name="Wang X."/>
            <person name="Wei L."/>
            <person name="Li C."/>
            <person name="Ma Q."/>
            <person name="Ju M."/>
            <person name="Zhao R."/>
            <person name="Li G."/>
            <person name="Mu C."/>
            <person name="Tian Q."/>
            <person name="Mei H."/>
            <person name="Zhang T."/>
            <person name="Gao T."/>
            <person name="Zhang H."/>
        </authorList>
    </citation>
    <scope>NUCLEOTIDE SEQUENCE</scope>
    <source>
        <strain evidence="5">KEN1</strain>
    </source>
</reference>
<dbReference type="InterPro" id="IPR001584">
    <property type="entry name" value="Integrase_cat-core"/>
</dbReference>
<dbReference type="PROSITE" id="PS50994">
    <property type="entry name" value="INTEGRASE"/>
    <property type="match status" value="1"/>
</dbReference>
<dbReference type="InterPro" id="IPR043502">
    <property type="entry name" value="DNA/RNA_pol_sf"/>
</dbReference>
<dbReference type="Pfam" id="PF13976">
    <property type="entry name" value="gag_pre-integrs"/>
    <property type="match status" value="1"/>
</dbReference>
<dbReference type="SUPFAM" id="SSF56672">
    <property type="entry name" value="DNA/RNA polymerases"/>
    <property type="match status" value="1"/>
</dbReference>
<dbReference type="GO" id="GO:0046872">
    <property type="term" value="F:metal ion binding"/>
    <property type="evidence" value="ECO:0007669"/>
    <property type="project" value="UniProtKB-KW"/>
</dbReference>
<dbReference type="PANTHER" id="PTHR42648:SF27">
    <property type="entry name" value="RNA-DIRECTED DNA POLYMERASE"/>
    <property type="match status" value="1"/>
</dbReference>
<evidence type="ECO:0000256" key="1">
    <source>
        <dbReference type="ARBA" id="ARBA00022723"/>
    </source>
</evidence>
<dbReference type="EMBL" id="JACGWN010000013">
    <property type="protein sequence ID" value="KAL0411115.1"/>
    <property type="molecule type" value="Genomic_DNA"/>
</dbReference>
<keyword evidence="2" id="KW-0378">Hydrolase</keyword>
<gene>
    <name evidence="5" type="ORF">Slati_3701200</name>
</gene>
<dbReference type="InterPro" id="IPR025724">
    <property type="entry name" value="GAG-pre-integrase_dom"/>
</dbReference>
<keyword evidence="1" id="KW-0479">Metal-binding</keyword>
<sequence>MSKNSLTLIMETNKFNGTNYNDWLRNLRIVLDFKNQGYVLDKPLPTALPEGSSPEERVTFDKWLEDNRKVRSIILASMTNEVQKQYDRLEDVPSIMLRMKDVYAIPDRHIRYAAIKAFFGTKMAEGSSVQSHGVKMLSLVEKLEDLKAGLDNDTYIDVILQSLPPSYDPFIINYNMNGLEKSIHELINMLVQYEATTHKSEPAVLVGEASTSKAKGKGARRLKRKKGKGTAVTATASTEGAPPAAPTGKGKGKVGVLSSRGQIICAFIAMERGIGRGSVHNSSPTQVLQRSRKLSKDEMILRLGDGKAVAAEAVGSLSLVIWHARLGHISKDKIRRLVDSKSLEIDDLDHLPTCESCLKEKMTKKPFVGQTAIANDLLDLVHTDICGPLSIPARGGFFYFITFIDDHSRYGYVYLMRYKSEALEENGILSQCTPPGTPQLHGVAERRNRTLLDMVRSMMSFTELPPSFWGYALERAAKLLNIAPSKSVPQTPYEIWHGKPASYKFVGYPKETAGYYFYDPIEKKIFVSRNAVFLEKSFPSDNRRDEVLIEESSGEPQLDSTTSFEPTVHTNSVPVLRRSTRESRVPERYGFVGLTSQLDNDPKTYGEAISDIDSDKWLEAMKSEMDSMGSNQVWTLVDPPKGVRPVGCKWVYKRKLGADGEVTAFKARLVAKGYTQRPGVDFEETYSPVAMAKSIRILLAIAAWYDYEIWQMDMKMTFLNDFIEEEIFMDQPEGFTAVGEEQKVCRLQRSIYGLKQASRSWNTRFDEVIRGYDFIKNDCDPCIYKKISGSSVAYLVLYVDDILLIGNDVKMLRDIKA</sequence>
<evidence type="ECO:0000259" key="4">
    <source>
        <dbReference type="PROSITE" id="PS50994"/>
    </source>
</evidence>
<dbReference type="InterPro" id="IPR036397">
    <property type="entry name" value="RNaseH_sf"/>
</dbReference>
<proteinExistence type="predicted"/>
<evidence type="ECO:0000313" key="5">
    <source>
        <dbReference type="EMBL" id="KAL0411115.1"/>
    </source>
</evidence>
<dbReference type="InterPro" id="IPR039537">
    <property type="entry name" value="Retrotran_Ty1/copia-like"/>
</dbReference>
<feature type="compositionally biased region" description="Basic residues" evidence="3">
    <location>
        <begin position="214"/>
        <end position="228"/>
    </location>
</feature>
<dbReference type="InterPro" id="IPR012337">
    <property type="entry name" value="RNaseH-like_sf"/>
</dbReference>
<dbReference type="AlphaFoldDB" id="A0AAW2U1C3"/>
<name>A0AAW2U1C3_9LAMI</name>
<dbReference type="PANTHER" id="PTHR42648">
    <property type="entry name" value="TRANSPOSASE, PUTATIVE-RELATED"/>
    <property type="match status" value="1"/>
</dbReference>
<dbReference type="InterPro" id="IPR057670">
    <property type="entry name" value="SH3_retrovirus"/>
</dbReference>
<dbReference type="GO" id="GO:0003676">
    <property type="term" value="F:nucleic acid binding"/>
    <property type="evidence" value="ECO:0007669"/>
    <property type="project" value="InterPro"/>
</dbReference>
<dbReference type="Pfam" id="PF25597">
    <property type="entry name" value="SH3_retrovirus"/>
    <property type="match status" value="1"/>
</dbReference>
<feature type="domain" description="Integrase catalytic" evidence="4">
    <location>
        <begin position="405"/>
        <end position="500"/>
    </location>
</feature>
<dbReference type="Pfam" id="PF14223">
    <property type="entry name" value="Retrotran_gag_2"/>
    <property type="match status" value="1"/>
</dbReference>
<dbReference type="GO" id="GO:0016787">
    <property type="term" value="F:hydrolase activity"/>
    <property type="evidence" value="ECO:0007669"/>
    <property type="project" value="UniProtKB-KW"/>
</dbReference>
<dbReference type="InterPro" id="IPR013103">
    <property type="entry name" value="RVT_2"/>
</dbReference>
<organism evidence="5">
    <name type="scientific">Sesamum latifolium</name>
    <dbReference type="NCBI Taxonomy" id="2727402"/>
    <lineage>
        <taxon>Eukaryota</taxon>
        <taxon>Viridiplantae</taxon>
        <taxon>Streptophyta</taxon>
        <taxon>Embryophyta</taxon>
        <taxon>Tracheophyta</taxon>
        <taxon>Spermatophyta</taxon>
        <taxon>Magnoliopsida</taxon>
        <taxon>eudicotyledons</taxon>
        <taxon>Gunneridae</taxon>
        <taxon>Pentapetalae</taxon>
        <taxon>asterids</taxon>
        <taxon>lamiids</taxon>
        <taxon>Lamiales</taxon>
        <taxon>Pedaliaceae</taxon>
        <taxon>Sesamum</taxon>
    </lineage>
</organism>